<evidence type="ECO:0000256" key="1">
    <source>
        <dbReference type="SAM" id="MobiDB-lite"/>
    </source>
</evidence>
<gene>
    <name evidence="2" type="ORF">UFOPK2996_00072</name>
    <name evidence="3" type="ORF">UFOPK3974_00142</name>
</gene>
<organism evidence="3">
    <name type="scientific">freshwater metagenome</name>
    <dbReference type="NCBI Taxonomy" id="449393"/>
    <lineage>
        <taxon>unclassified sequences</taxon>
        <taxon>metagenomes</taxon>
        <taxon>ecological metagenomes</taxon>
    </lineage>
</organism>
<protein>
    <submittedName>
        <fullName evidence="3">Unannotated protein</fullName>
    </submittedName>
</protein>
<accession>A0A6J7MHC1</accession>
<name>A0A6J7MHC1_9ZZZZ</name>
<feature type="region of interest" description="Disordered" evidence="1">
    <location>
        <begin position="1"/>
        <end position="32"/>
    </location>
</feature>
<dbReference type="EMBL" id="CAFBOR010000009">
    <property type="protein sequence ID" value="CAB4977114.1"/>
    <property type="molecule type" value="Genomic_DNA"/>
</dbReference>
<reference evidence="3" key="1">
    <citation type="submission" date="2020-05" db="EMBL/GenBank/DDBJ databases">
        <authorList>
            <person name="Chiriac C."/>
            <person name="Salcher M."/>
            <person name="Ghai R."/>
            <person name="Kavagutti S V."/>
        </authorList>
    </citation>
    <scope>NUCLEOTIDE SEQUENCE</scope>
</reference>
<evidence type="ECO:0000313" key="2">
    <source>
        <dbReference type="EMBL" id="CAB4785757.1"/>
    </source>
</evidence>
<proteinExistence type="predicted"/>
<sequence>MVVSYGARRSRARTDDVAIHNPPLSQPDRLPDHASAVRTNARRTGDHAIEIRVG</sequence>
<dbReference type="AlphaFoldDB" id="A0A6J7MHC1"/>
<evidence type="ECO:0000313" key="3">
    <source>
        <dbReference type="EMBL" id="CAB4977114.1"/>
    </source>
</evidence>
<dbReference type="EMBL" id="CAFAAH010000003">
    <property type="protein sequence ID" value="CAB4785757.1"/>
    <property type="molecule type" value="Genomic_DNA"/>
</dbReference>